<evidence type="ECO:0000256" key="11">
    <source>
        <dbReference type="ARBA" id="ARBA00023235"/>
    </source>
</evidence>
<dbReference type="Pfam" id="PF01751">
    <property type="entry name" value="Toprim"/>
    <property type="match status" value="1"/>
</dbReference>
<dbReference type="GO" id="GO:0005694">
    <property type="term" value="C:chromosome"/>
    <property type="evidence" value="ECO:0007669"/>
    <property type="project" value="InterPro"/>
</dbReference>
<dbReference type="InterPro" id="IPR034160">
    <property type="entry name" value="TOPRIM_GyrB"/>
</dbReference>
<gene>
    <name evidence="13" type="ORF">UFOPK2399_00109</name>
</gene>
<dbReference type="PANTHER" id="PTHR45866">
    <property type="entry name" value="DNA GYRASE/TOPOISOMERASE SUBUNIT B"/>
    <property type="match status" value="1"/>
</dbReference>
<dbReference type="CDD" id="cd16928">
    <property type="entry name" value="HATPase_GyrB-like"/>
    <property type="match status" value="1"/>
</dbReference>
<dbReference type="NCBIfam" id="NF011501">
    <property type="entry name" value="PRK14939.1"/>
    <property type="match status" value="1"/>
</dbReference>
<dbReference type="SUPFAM" id="SSF56719">
    <property type="entry name" value="Type II DNA topoisomerase"/>
    <property type="match status" value="1"/>
</dbReference>
<keyword evidence="6" id="KW-0547">Nucleotide-binding</keyword>
<dbReference type="NCBIfam" id="NF004189">
    <property type="entry name" value="PRK05644.1"/>
    <property type="match status" value="1"/>
</dbReference>
<dbReference type="SUPFAM" id="SSF55874">
    <property type="entry name" value="ATPase domain of HSP90 chaperone/DNA topoisomerase II/histidine kinase"/>
    <property type="match status" value="1"/>
</dbReference>
<dbReference type="InterPro" id="IPR011557">
    <property type="entry name" value="GyrB"/>
</dbReference>
<evidence type="ECO:0000256" key="6">
    <source>
        <dbReference type="ARBA" id="ARBA00022741"/>
    </source>
</evidence>
<dbReference type="SMART" id="SM00433">
    <property type="entry name" value="TOP2c"/>
    <property type="match status" value="1"/>
</dbReference>
<dbReference type="AlphaFoldDB" id="A0A6J6NBB1"/>
<dbReference type="CDD" id="cd00822">
    <property type="entry name" value="TopoII_Trans_DNA_gyrase"/>
    <property type="match status" value="1"/>
</dbReference>
<comment type="catalytic activity">
    <reaction evidence="1">
        <text>ATP-dependent breakage, passage and rejoining of double-stranded DNA.</text>
        <dbReference type="EC" id="5.6.2.2"/>
    </reaction>
</comment>
<dbReference type="HAMAP" id="MF_01898">
    <property type="entry name" value="GyrB"/>
    <property type="match status" value="1"/>
</dbReference>
<evidence type="ECO:0000256" key="4">
    <source>
        <dbReference type="ARBA" id="ARBA00012895"/>
    </source>
</evidence>
<dbReference type="InterPro" id="IPR014721">
    <property type="entry name" value="Ribsml_uS5_D2-typ_fold_subgr"/>
</dbReference>
<dbReference type="InterPro" id="IPR018522">
    <property type="entry name" value="TopoIIA_CS"/>
</dbReference>
<dbReference type="GO" id="GO:0003918">
    <property type="term" value="F:DNA topoisomerase type II (double strand cut, ATP-hydrolyzing) activity"/>
    <property type="evidence" value="ECO:0007669"/>
    <property type="project" value="UniProtKB-EC"/>
</dbReference>
<dbReference type="InterPro" id="IPR002288">
    <property type="entry name" value="DNA_gyrase_B_C"/>
</dbReference>
<keyword evidence="10" id="KW-0238">DNA-binding</keyword>
<dbReference type="PRINTS" id="PR01159">
    <property type="entry name" value="DNAGYRASEB"/>
</dbReference>
<dbReference type="InterPro" id="IPR003594">
    <property type="entry name" value="HATPase_dom"/>
</dbReference>
<dbReference type="InterPro" id="IPR006171">
    <property type="entry name" value="TOPRIM_dom"/>
</dbReference>
<dbReference type="InterPro" id="IPR013759">
    <property type="entry name" value="Topo_IIA_B_C"/>
</dbReference>
<dbReference type="Pfam" id="PF00204">
    <property type="entry name" value="DNA_gyraseB"/>
    <property type="match status" value="1"/>
</dbReference>
<evidence type="ECO:0000313" key="13">
    <source>
        <dbReference type="EMBL" id="CAB4683426.1"/>
    </source>
</evidence>
<dbReference type="SUPFAM" id="SSF54211">
    <property type="entry name" value="Ribosomal protein S5 domain 2-like"/>
    <property type="match status" value="1"/>
</dbReference>
<dbReference type="NCBIfam" id="TIGR01059">
    <property type="entry name" value="gyrB"/>
    <property type="match status" value="1"/>
</dbReference>
<name>A0A6J6NBB1_9ZZZZ</name>
<dbReference type="Gene3D" id="3.30.230.10">
    <property type="match status" value="1"/>
</dbReference>
<dbReference type="FunFam" id="3.30.230.10:FF:000005">
    <property type="entry name" value="DNA gyrase subunit B"/>
    <property type="match status" value="1"/>
</dbReference>
<evidence type="ECO:0000256" key="1">
    <source>
        <dbReference type="ARBA" id="ARBA00000185"/>
    </source>
</evidence>
<evidence type="ECO:0000256" key="5">
    <source>
        <dbReference type="ARBA" id="ARBA00022723"/>
    </source>
</evidence>
<dbReference type="InterPro" id="IPR000565">
    <property type="entry name" value="Topo_IIA_B"/>
</dbReference>
<dbReference type="InterPro" id="IPR013760">
    <property type="entry name" value="Topo_IIA-like_dom_sf"/>
</dbReference>
<dbReference type="InterPro" id="IPR036890">
    <property type="entry name" value="HATPase_C_sf"/>
</dbReference>
<evidence type="ECO:0000256" key="10">
    <source>
        <dbReference type="ARBA" id="ARBA00023125"/>
    </source>
</evidence>
<dbReference type="SMART" id="SM00387">
    <property type="entry name" value="HATPase_c"/>
    <property type="match status" value="1"/>
</dbReference>
<evidence type="ECO:0000256" key="3">
    <source>
        <dbReference type="ARBA" id="ARBA00010708"/>
    </source>
</evidence>
<keyword evidence="8" id="KW-0460">Magnesium</keyword>
<evidence type="ECO:0000259" key="12">
    <source>
        <dbReference type="PROSITE" id="PS50880"/>
    </source>
</evidence>
<dbReference type="PRINTS" id="PR00418">
    <property type="entry name" value="TPI2FAMILY"/>
</dbReference>
<feature type="domain" description="Toprim" evidence="12">
    <location>
        <begin position="421"/>
        <end position="535"/>
    </location>
</feature>
<reference evidence="13" key="1">
    <citation type="submission" date="2020-05" db="EMBL/GenBank/DDBJ databases">
        <authorList>
            <person name="Chiriac C."/>
            <person name="Salcher M."/>
            <person name="Ghai R."/>
            <person name="Kavagutti S V."/>
        </authorList>
    </citation>
    <scope>NUCLEOTIDE SEQUENCE</scope>
</reference>
<dbReference type="FunFam" id="3.40.50.670:FF:000001">
    <property type="entry name" value="DNA topoisomerase 2"/>
    <property type="match status" value="1"/>
</dbReference>
<evidence type="ECO:0000256" key="9">
    <source>
        <dbReference type="ARBA" id="ARBA00023029"/>
    </source>
</evidence>
<evidence type="ECO:0000256" key="7">
    <source>
        <dbReference type="ARBA" id="ARBA00022840"/>
    </source>
</evidence>
<dbReference type="EC" id="5.6.2.2" evidence="4"/>
<dbReference type="GO" id="GO:0006265">
    <property type="term" value="P:DNA topological change"/>
    <property type="evidence" value="ECO:0007669"/>
    <property type="project" value="InterPro"/>
</dbReference>
<dbReference type="CDD" id="cd03366">
    <property type="entry name" value="TOPRIM_TopoIIA_GyrB"/>
    <property type="match status" value="1"/>
</dbReference>
<keyword evidence="5" id="KW-0479">Metal-binding</keyword>
<dbReference type="InterPro" id="IPR001241">
    <property type="entry name" value="Topo_IIA"/>
</dbReference>
<dbReference type="GO" id="GO:0003677">
    <property type="term" value="F:DNA binding"/>
    <property type="evidence" value="ECO:0007669"/>
    <property type="project" value="UniProtKB-KW"/>
</dbReference>
<keyword evidence="7" id="KW-0067">ATP-binding</keyword>
<organism evidence="13">
    <name type="scientific">freshwater metagenome</name>
    <dbReference type="NCBI Taxonomy" id="449393"/>
    <lineage>
        <taxon>unclassified sequences</taxon>
        <taxon>metagenomes</taxon>
        <taxon>ecological metagenomes</taxon>
    </lineage>
</organism>
<dbReference type="FunFam" id="3.30.565.10:FF:000002">
    <property type="entry name" value="DNA gyrase subunit B"/>
    <property type="match status" value="1"/>
</dbReference>
<keyword evidence="9" id="KW-0799">Topoisomerase</keyword>
<dbReference type="PROSITE" id="PS50880">
    <property type="entry name" value="TOPRIM"/>
    <property type="match status" value="1"/>
</dbReference>
<dbReference type="Pfam" id="PF02518">
    <property type="entry name" value="HATPase_c"/>
    <property type="match status" value="1"/>
</dbReference>
<dbReference type="Gene3D" id="3.30.565.10">
    <property type="entry name" value="Histidine kinase-like ATPase, C-terminal domain"/>
    <property type="match status" value="1"/>
</dbReference>
<proteinExistence type="inferred from homology"/>
<dbReference type="EMBL" id="CAEZXP010000001">
    <property type="protein sequence ID" value="CAB4683426.1"/>
    <property type="molecule type" value="Genomic_DNA"/>
</dbReference>
<dbReference type="InterPro" id="IPR020568">
    <property type="entry name" value="Ribosomal_Su5_D2-typ_SF"/>
</dbReference>
<dbReference type="PANTHER" id="PTHR45866:SF1">
    <property type="entry name" value="DNA GYRASE SUBUNIT B, MITOCHONDRIAL"/>
    <property type="match status" value="1"/>
</dbReference>
<protein>
    <recommendedName>
        <fullName evidence="4">DNA topoisomerase (ATP-hydrolyzing)</fullName>
        <ecNumber evidence="4">5.6.2.2</ecNumber>
    </recommendedName>
</protein>
<sequence>MEDNTPDTSYSAKDITVLEGLEPVRLRPGMYIGSTGPRGLHHLVYEVVDNAVDEAMAGHNDTIEVAIHPDNSITVRDHGRGIPVDVHESGVSAMTIVLTKLHAGGKFGGEGYKVSGGLHGVGVSVVNALSEWLVAEVQRDGKVYRQEFARGVPQGDVTVGGESSHTGTTISFLPDSEIFEETEFSAQTLVQRLRETAFLTRALRITLTDERAGGETTEYYYEGGIKDFVAYTNAAKDPVHKHIAYFSAESDAGLAEIAMQWNTSYQESVFSFANNINTHDGGTHVQGFRSALTRTLNKYARDKGLLKEKEDSLEGEDVREGLAAVISVKLQNPQFEGQTKAKLGTPAIAGLVESTVNAGLAEFLEENPQEARQIIQKAVGAARARQAARKARELTRRKSALESMSLPGKLADCSIKDPTAAELFIVEGDSAGGSAKMGRDRTYQAILPLRGKIINSEKNRINKVLSNNEIQAMITAIGTSIGDEFDIAKLRYHRVIVMTDADVDGSHIRTLILTFLYRQMPELIDNGHIYIAVPPLYKVKLGSQEYYFEKDSQLEELLARERIPNVIAQDVAGTAVKFTEARWTRFSRDLIQFEGFSGRLRADFGQPTADLMMNHGLVEQSIDTPADIAKAVAALPSNGYELEIVDSSADMFKIRIVETETSAAKIITVPADLLTSPIWNRVRQAYTKMVEAVGRPPFTIQVGKEQVVAETYEELRVAVLDASKQGIQISRFKGLGEMNAEQLWDTTMDPSNRLLIRVDVEDAHAADQLFSMLMGDAVEPRRLFIEQNAKDVKFLDV</sequence>
<dbReference type="PROSITE" id="PS00177">
    <property type="entry name" value="TOPOISOMERASE_II"/>
    <property type="match status" value="1"/>
</dbReference>
<comment type="cofactor">
    <cofactor evidence="2">
        <name>Mg(2+)</name>
        <dbReference type="ChEBI" id="CHEBI:18420"/>
    </cofactor>
</comment>
<evidence type="ECO:0000256" key="8">
    <source>
        <dbReference type="ARBA" id="ARBA00022842"/>
    </source>
</evidence>
<dbReference type="Pfam" id="PF00986">
    <property type="entry name" value="DNA_gyraseB_C"/>
    <property type="match status" value="1"/>
</dbReference>
<dbReference type="Gene3D" id="3.40.50.670">
    <property type="match status" value="2"/>
</dbReference>
<dbReference type="GO" id="GO:0046872">
    <property type="term" value="F:metal ion binding"/>
    <property type="evidence" value="ECO:0007669"/>
    <property type="project" value="UniProtKB-KW"/>
</dbReference>
<dbReference type="InterPro" id="IPR013506">
    <property type="entry name" value="Topo_IIA_bsu_dom2"/>
</dbReference>
<dbReference type="GO" id="GO:0005524">
    <property type="term" value="F:ATP binding"/>
    <property type="evidence" value="ECO:0007669"/>
    <property type="project" value="UniProtKB-KW"/>
</dbReference>
<accession>A0A6J6NBB1</accession>
<comment type="similarity">
    <text evidence="3">Belongs to the type II topoisomerase GyrB family.</text>
</comment>
<evidence type="ECO:0000256" key="2">
    <source>
        <dbReference type="ARBA" id="ARBA00001946"/>
    </source>
</evidence>
<keyword evidence="11" id="KW-0413">Isomerase</keyword>